<evidence type="ECO:0000256" key="12">
    <source>
        <dbReference type="ARBA" id="ARBA00031098"/>
    </source>
</evidence>
<dbReference type="PROSITE" id="PS00470">
    <property type="entry name" value="IDH_IMDH"/>
    <property type="match status" value="1"/>
</dbReference>
<sequence>MSPVTTEPAKSAQPGSPARPATHDVVLIEGDGIGPEISAAVRLIFDAAAAPVAWQPAMAGGRAFAAGIGTGVPADTVALIEQTRLVLKAPLETPVGHGGKSANVTLRKLFEMYANIRPVKELPGVTTPFSGRGIDLVIVRENVEDLYAGIEHMQTPDTAQALKLITRRGSAKIARAAFELARREGRGRVTAVHKANILKLTEGLFKRTVEAVARDYPDINADDMIVDACAHKLVVAPEQIDVAVMTNMNGDILSDLAAGLVGGLGLAASANIGDHAAMFEAVHGSAPDIAGRGLANPTAFLQAALMLLRHLGETMAATRIEAALALTLTEGRVLTGDLARGRGVAPSSTMAFAEAVAANLARIDLSDLPVPGPAATADAPIPGALPDRIVVDTRADTGFDLFFEVEDGDPAALGAELTALAGETPFRLKHLSNRGTAVWPGDAARTELTPHWRARFLCRDDAAAGETMGGGTTGFDDAAALALIGRIGQRHRWMHVEKLAAFNGADAFSRDQGEA</sequence>
<dbReference type="EC" id="1.1.1.42" evidence="3"/>
<keyword evidence="8" id="KW-0464">Manganese</keyword>
<keyword evidence="5" id="KW-0329">Glyoxylate bypass</keyword>
<dbReference type="InterPro" id="IPR024084">
    <property type="entry name" value="IsoPropMal-DH-like_dom"/>
</dbReference>
<dbReference type="InterPro" id="IPR046997">
    <property type="entry name" value="Isocitrate_DH_TT1725_C_sf"/>
</dbReference>
<dbReference type="RefSeq" id="WP_345932635.1">
    <property type="nucleotide sequence ID" value="NZ_JBBKTV010000003.1"/>
</dbReference>
<feature type="region of interest" description="Disordered" evidence="14">
    <location>
        <begin position="1"/>
        <end position="21"/>
    </location>
</feature>
<evidence type="ECO:0000313" key="16">
    <source>
        <dbReference type="EMBL" id="MEN2987911.1"/>
    </source>
</evidence>
<dbReference type="Pfam" id="PF00180">
    <property type="entry name" value="Iso_dh"/>
    <property type="match status" value="1"/>
</dbReference>
<evidence type="ECO:0000256" key="8">
    <source>
        <dbReference type="ARBA" id="ARBA00023211"/>
    </source>
</evidence>
<keyword evidence="7" id="KW-0560">Oxidoreductase</keyword>
<reference evidence="16 17" key="1">
    <citation type="submission" date="2024-03" db="EMBL/GenBank/DDBJ databases">
        <title>High-quality draft genome sequencing of Tistrella sp. BH-R2-4.</title>
        <authorList>
            <person name="Dong C."/>
        </authorList>
    </citation>
    <scope>NUCLEOTIDE SEQUENCE [LARGE SCALE GENOMIC DNA]</scope>
    <source>
        <strain evidence="16 17">BH-R2-4</strain>
    </source>
</reference>
<dbReference type="PANTHER" id="PTHR11835:SF34">
    <property type="entry name" value="ISOCITRATE DEHYDROGENASE [NAD] SUBUNIT ALPHA, MITOCHONDRIAL"/>
    <property type="match status" value="1"/>
</dbReference>
<dbReference type="SUPFAM" id="SSF53659">
    <property type="entry name" value="Isocitrate/Isopropylmalate dehydrogenase-like"/>
    <property type="match status" value="1"/>
</dbReference>
<protein>
    <recommendedName>
        <fullName evidence="4">Isocitrate dehydrogenase [NADP]</fullName>
        <ecNumber evidence="3">1.1.1.42</ecNumber>
    </recommendedName>
    <alternativeName>
        <fullName evidence="10">IDP</fullName>
    </alternativeName>
    <alternativeName>
        <fullName evidence="11">NADP(+)-specific ICDH</fullName>
    </alternativeName>
    <alternativeName>
        <fullName evidence="12">Oxalosuccinate decarboxylase</fullName>
    </alternativeName>
</protein>
<dbReference type="InterPro" id="IPR019818">
    <property type="entry name" value="IsoCit/isopropylmalate_DH_CS"/>
</dbReference>
<evidence type="ECO:0000256" key="9">
    <source>
        <dbReference type="ARBA" id="ARBA00023554"/>
    </source>
</evidence>
<accession>A0ABU9YGJ0</accession>
<proteinExistence type="inferred from homology"/>
<comment type="caution">
    <text evidence="16">The sequence shown here is derived from an EMBL/GenBank/DDBJ whole genome shotgun (WGS) entry which is preliminary data.</text>
</comment>
<comment type="catalytic activity">
    <reaction evidence="9">
        <text>D-threo-isocitrate + NADP(+) = 2-oxoglutarate + CO2 + NADPH</text>
        <dbReference type="Rhea" id="RHEA:19629"/>
        <dbReference type="ChEBI" id="CHEBI:15562"/>
        <dbReference type="ChEBI" id="CHEBI:16526"/>
        <dbReference type="ChEBI" id="CHEBI:16810"/>
        <dbReference type="ChEBI" id="CHEBI:57783"/>
        <dbReference type="ChEBI" id="CHEBI:58349"/>
        <dbReference type="EC" id="1.1.1.42"/>
    </reaction>
</comment>
<dbReference type="PANTHER" id="PTHR11835">
    <property type="entry name" value="DECARBOXYLATING DEHYDROGENASES-ISOCITRATE, ISOPROPYLMALATE, TARTRATE"/>
    <property type="match status" value="1"/>
</dbReference>
<dbReference type="InterPro" id="IPR040978">
    <property type="entry name" value="Isocitrate_DH_TT1725_C"/>
</dbReference>
<comment type="function">
    <text evidence="13">Catalyzes the oxidative decarboxylation of isocitrate to 2-oxoglutarate and carbon dioxide with the concomitant reduction of NADP(+).</text>
</comment>
<evidence type="ECO:0000256" key="3">
    <source>
        <dbReference type="ARBA" id="ARBA00013013"/>
    </source>
</evidence>
<evidence type="ECO:0000256" key="13">
    <source>
        <dbReference type="ARBA" id="ARBA00046127"/>
    </source>
</evidence>
<evidence type="ECO:0000313" key="17">
    <source>
        <dbReference type="Proteomes" id="UP001413721"/>
    </source>
</evidence>
<evidence type="ECO:0000256" key="2">
    <source>
        <dbReference type="ARBA" id="ARBA00011738"/>
    </source>
</evidence>
<dbReference type="Gene3D" id="3.30.70.1570">
    <property type="match status" value="1"/>
</dbReference>
<evidence type="ECO:0000259" key="15">
    <source>
        <dbReference type="SMART" id="SM01329"/>
    </source>
</evidence>
<evidence type="ECO:0000256" key="1">
    <source>
        <dbReference type="ARBA" id="ARBA00007769"/>
    </source>
</evidence>
<dbReference type="Proteomes" id="UP001413721">
    <property type="component" value="Unassembled WGS sequence"/>
</dbReference>
<dbReference type="Gene3D" id="3.40.718.10">
    <property type="entry name" value="Isopropylmalate Dehydrogenase"/>
    <property type="match status" value="1"/>
</dbReference>
<dbReference type="EMBL" id="JBBKTW010000002">
    <property type="protein sequence ID" value="MEN2987911.1"/>
    <property type="molecule type" value="Genomic_DNA"/>
</dbReference>
<evidence type="ECO:0000256" key="5">
    <source>
        <dbReference type="ARBA" id="ARBA00022435"/>
    </source>
</evidence>
<keyword evidence="17" id="KW-1185">Reference proteome</keyword>
<dbReference type="SMART" id="SM01329">
    <property type="entry name" value="Iso_dh"/>
    <property type="match status" value="1"/>
</dbReference>
<name>A0ABU9YGJ0_9PROT</name>
<dbReference type="Pfam" id="PF18324">
    <property type="entry name" value="Isocitrate_DH_C_bact"/>
    <property type="match status" value="1"/>
</dbReference>
<evidence type="ECO:0000256" key="4">
    <source>
        <dbReference type="ARBA" id="ARBA00019562"/>
    </source>
</evidence>
<comment type="similarity">
    <text evidence="1">Belongs to the isocitrate and isopropylmalate dehydrogenases family.</text>
</comment>
<evidence type="ECO:0000256" key="11">
    <source>
        <dbReference type="ARBA" id="ARBA00029990"/>
    </source>
</evidence>
<gene>
    <name evidence="16" type="ORF">WG926_06320</name>
</gene>
<evidence type="ECO:0000256" key="10">
    <source>
        <dbReference type="ARBA" id="ARBA00029765"/>
    </source>
</evidence>
<comment type="subunit">
    <text evidence="2">Homodimer.</text>
</comment>
<feature type="domain" description="Isopropylmalate dehydrogenase-like" evidence="15">
    <location>
        <begin position="24"/>
        <end position="356"/>
    </location>
</feature>
<evidence type="ECO:0000256" key="7">
    <source>
        <dbReference type="ARBA" id="ARBA00023002"/>
    </source>
</evidence>
<evidence type="ECO:0000256" key="14">
    <source>
        <dbReference type="SAM" id="MobiDB-lite"/>
    </source>
</evidence>
<evidence type="ECO:0000256" key="6">
    <source>
        <dbReference type="ARBA" id="ARBA00022857"/>
    </source>
</evidence>
<keyword evidence="6" id="KW-0521">NADP</keyword>
<organism evidence="16 17">
    <name type="scientific">Tistrella arctica</name>
    <dbReference type="NCBI Taxonomy" id="3133430"/>
    <lineage>
        <taxon>Bacteria</taxon>
        <taxon>Pseudomonadati</taxon>
        <taxon>Pseudomonadota</taxon>
        <taxon>Alphaproteobacteria</taxon>
        <taxon>Geminicoccales</taxon>
        <taxon>Geminicoccaceae</taxon>
        <taxon>Tistrella</taxon>
    </lineage>
</organism>